<feature type="signal peptide" evidence="2">
    <location>
        <begin position="1"/>
        <end position="20"/>
    </location>
</feature>
<keyword evidence="2" id="KW-0732">Signal</keyword>
<accession>A0A2S0MHR7</accession>
<keyword evidence="1" id="KW-1133">Transmembrane helix</keyword>
<dbReference type="SUPFAM" id="SSF110849">
    <property type="entry name" value="ParB/Sulfiredoxin"/>
    <property type="match status" value="1"/>
</dbReference>
<keyword evidence="1" id="KW-0812">Transmembrane</keyword>
<evidence type="ECO:0000256" key="2">
    <source>
        <dbReference type="SAM" id="SignalP"/>
    </source>
</evidence>
<dbReference type="InterPro" id="IPR014956">
    <property type="entry name" value="ParBc_2"/>
</dbReference>
<name>A0A2S0MHR7_9BURK</name>
<keyword evidence="4" id="KW-1185">Reference proteome</keyword>
<feature type="transmembrane region" description="Helical" evidence="1">
    <location>
        <begin position="70"/>
        <end position="91"/>
    </location>
</feature>
<dbReference type="CDD" id="cd16390">
    <property type="entry name" value="ParB_N_Srx_like"/>
    <property type="match status" value="1"/>
</dbReference>
<feature type="chain" id="PRO_5015589536" description="Chromosome partitioning protein ParB" evidence="2">
    <location>
        <begin position="21"/>
        <end position="554"/>
    </location>
</feature>
<dbReference type="Gene3D" id="1.10.8.10">
    <property type="entry name" value="DNA helicase RuvA subunit, C-terminal domain"/>
    <property type="match status" value="1"/>
</dbReference>
<gene>
    <name evidence="3" type="ORF">C6570_15200</name>
</gene>
<dbReference type="Proteomes" id="UP000239709">
    <property type="component" value="Chromosome"/>
</dbReference>
<dbReference type="Gene3D" id="3.90.1530.10">
    <property type="entry name" value="Conserved hypothetical protein from pyrococcus furiosus pfu- 392566-001, ParB domain"/>
    <property type="match status" value="1"/>
</dbReference>
<dbReference type="Pfam" id="PF08857">
    <property type="entry name" value="ParBc_2"/>
    <property type="match status" value="1"/>
</dbReference>
<organism evidence="3 4">
    <name type="scientific">Ottowia oryzae</name>
    <dbReference type="NCBI Taxonomy" id="2109914"/>
    <lineage>
        <taxon>Bacteria</taxon>
        <taxon>Pseudomonadati</taxon>
        <taxon>Pseudomonadota</taxon>
        <taxon>Betaproteobacteria</taxon>
        <taxon>Burkholderiales</taxon>
        <taxon>Comamonadaceae</taxon>
        <taxon>Ottowia</taxon>
    </lineage>
</organism>
<dbReference type="AlphaFoldDB" id="A0A2S0MHR7"/>
<protein>
    <recommendedName>
        <fullName evidence="5">Chromosome partitioning protein ParB</fullName>
    </recommendedName>
</protein>
<evidence type="ECO:0000256" key="1">
    <source>
        <dbReference type="SAM" id="Phobius"/>
    </source>
</evidence>
<dbReference type="KEGG" id="otk:C6570_15200"/>
<reference evidence="3 4" key="1">
    <citation type="submission" date="2018-03" db="EMBL/GenBank/DDBJ databases">
        <title>Genome sequencing of Ottowia sp.</title>
        <authorList>
            <person name="Kim S.-J."/>
            <person name="Heo J."/>
            <person name="Kwon S.-W."/>
        </authorList>
    </citation>
    <scope>NUCLEOTIDE SEQUENCE [LARGE SCALE GENOMIC DNA]</scope>
    <source>
        <strain evidence="3 4">KADR8-3</strain>
    </source>
</reference>
<evidence type="ECO:0000313" key="4">
    <source>
        <dbReference type="Proteomes" id="UP000239709"/>
    </source>
</evidence>
<dbReference type="NCBIfam" id="NF033207">
    <property type="entry name" value="midcut_by_XrtH"/>
    <property type="match status" value="1"/>
</dbReference>
<proteinExistence type="predicted"/>
<dbReference type="InterPro" id="IPR036086">
    <property type="entry name" value="ParB/Sulfiredoxin_sf"/>
</dbReference>
<sequence>MRLSAFPVAVLVTASVPALAQPTPQLVVGFVSATAQPVPSLSVAGLLLLMVAISVLVWKTRRLGWPATLGAWLLGAVVLAAGGLAGGEAVVAQTVNRTLSLGQTSPASLPLSGTAAIDVAVTNASGGAVRLASIDLADATGSGYFISTFGDAAQRCASGQTLQAGQGCVVRVAAGGQYLQAQVGDVLKVRLGELRPTQPSVGYDQVYYHLGRKQPDLTRFTATQAGYLGDDATDNYSRYLYRTERKRADDYCADNGRGAIDDARYMPGQVSLVAGTGFACTVPESGPIAAAGLKTVVVGPEGQLYLTDGHHTFTTLWELADGGANLPVWVRVSGNFSNAADSATFWQRMQATKNVWLRDAQGNAITPDQLPQRLGLDQMGDDSYRSLVYLTRGMGYDNGSLPEFAEFYWGNWLRGQVTLSNYVLNGAGNSANWVAALKRARIELSGGAPVARSGDATNSYVAAVRDASIRMVALAPGAPVDGGMTAQDLGKLGNPAAAKPWNDLMEEDIWRTDLNSSNLYRTAGKAYYALMYRQCGGAASTQPVCWKNQRIQAN</sequence>
<keyword evidence="1" id="KW-0472">Membrane</keyword>
<evidence type="ECO:0000313" key="3">
    <source>
        <dbReference type="EMBL" id="AVO35419.1"/>
    </source>
</evidence>
<feature type="transmembrane region" description="Helical" evidence="1">
    <location>
        <begin position="36"/>
        <end position="58"/>
    </location>
</feature>
<evidence type="ECO:0008006" key="5">
    <source>
        <dbReference type="Google" id="ProtNLM"/>
    </source>
</evidence>
<dbReference type="OrthoDB" id="323572at2"/>
<dbReference type="EMBL" id="CP027666">
    <property type="protein sequence ID" value="AVO35419.1"/>
    <property type="molecule type" value="Genomic_DNA"/>
</dbReference>
<dbReference type="RefSeq" id="WP_106703967.1">
    <property type="nucleotide sequence ID" value="NZ_CP027666.1"/>
</dbReference>